<name>A0A2R4TBJ2_9ACTN</name>
<dbReference type="RefSeq" id="WP_108153751.1">
    <property type="nucleotide sequence ID" value="NZ_CP026304.1"/>
</dbReference>
<organism evidence="1 2">
    <name type="scientific">Streptomyces lunaelactis</name>
    <dbReference type="NCBI Taxonomy" id="1535768"/>
    <lineage>
        <taxon>Bacteria</taxon>
        <taxon>Bacillati</taxon>
        <taxon>Actinomycetota</taxon>
        <taxon>Actinomycetes</taxon>
        <taxon>Kitasatosporales</taxon>
        <taxon>Streptomycetaceae</taxon>
        <taxon>Streptomyces</taxon>
    </lineage>
</organism>
<gene>
    <name evidence="1" type="ORF">SLUN_33900</name>
</gene>
<dbReference type="Pfam" id="PF18845">
    <property type="entry name" value="baeRF_family3"/>
    <property type="match status" value="1"/>
</dbReference>
<accession>A0A2R4TBJ2</accession>
<dbReference type="OrthoDB" id="3449793at2"/>
<dbReference type="EMBL" id="CP026304">
    <property type="protein sequence ID" value="AVZ76464.1"/>
    <property type="molecule type" value="Genomic_DNA"/>
</dbReference>
<reference evidence="1 2" key="1">
    <citation type="submission" date="2018-01" db="EMBL/GenBank/DDBJ databases">
        <title>Complete genome sequence of Streptomyces lunaelactis MM109T, a Ferroverdin A producer isolated from cave moonmilk deposits.</title>
        <authorList>
            <person name="Naome A."/>
            <person name="Martinet L."/>
            <person name="Maciejewska M."/>
            <person name="Anderssen S."/>
            <person name="Adam D."/>
            <person name="Tenconi E."/>
            <person name="Deflandre B."/>
            <person name="Arguelles-Arias A."/>
            <person name="Calusinska M."/>
            <person name="Copieters W."/>
            <person name="Karim L."/>
            <person name="Hanikenne M."/>
            <person name="Baurain D."/>
            <person name="van Wezel G."/>
            <person name="Smargiasso N."/>
            <person name="de Pauw E."/>
            <person name="Delfosse P."/>
            <person name="Rigali S."/>
        </authorList>
    </citation>
    <scope>NUCLEOTIDE SEQUENCE [LARGE SCALE GENOMIC DNA]</scope>
    <source>
        <strain evidence="1 2">MM109</strain>
    </source>
</reference>
<dbReference type="AlphaFoldDB" id="A0A2R4TBJ2"/>
<dbReference type="GeneID" id="55660246"/>
<protein>
    <submittedName>
        <fullName evidence="1">Chemotaxis protein</fullName>
    </submittedName>
</protein>
<evidence type="ECO:0000313" key="1">
    <source>
        <dbReference type="EMBL" id="AVZ76464.1"/>
    </source>
</evidence>
<keyword evidence="2" id="KW-1185">Reference proteome</keyword>
<dbReference type="KEGG" id="slk:SLUN_33900"/>
<proteinExistence type="predicted"/>
<sequence length="373" mass="41131">METDALTPALLRTLRETQPYPVVSVTVPTHRREPDNAQDAVRLRNLVAEAERRLDSDETVSRQARIDIKTQLDQAVAEVDLRHTLDGLVILANPGEHQIWYLPRRVPERVVLSDTYLTRNLVAAKAMDRPYWILAVAADRATLWHGSGESVREHNRNGFPKVMEPEVQDVQREERVGDSASTFRDEQIHRFLREVDAALSAVLAAEPRPLYLVGLAPALALLEEVGTVERDVAGKVLNGGLLNGPAHVLYRELEAGIGEFHRKEAARTIDRLVAARGRRTFAAGLDEVREAAQEGRAALVAVEENFQQTVRVDQGHLVPVDPAEPGSAPSEDGVREDIVDEIVEAALDSGAEVVFVPGDALAGHNRIAADLRY</sequence>
<evidence type="ECO:0000313" key="2">
    <source>
        <dbReference type="Proteomes" id="UP000244201"/>
    </source>
</evidence>
<dbReference type="InterPro" id="IPR041289">
    <property type="entry name" value="Bact_RF_family3"/>
</dbReference>
<dbReference type="Proteomes" id="UP000244201">
    <property type="component" value="Chromosome"/>
</dbReference>